<feature type="compositionally biased region" description="Polar residues" evidence="1">
    <location>
        <begin position="1"/>
        <end position="25"/>
    </location>
</feature>
<proteinExistence type="predicted"/>
<evidence type="ECO:0000313" key="3">
    <source>
        <dbReference type="Proteomes" id="UP000663843"/>
    </source>
</evidence>
<protein>
    <recommendedName>
        <fullName evidence="4">F-box domain-containing protein</fullName>
    </recommendedName>
</protein>
<accession>A0A8H3HG15</accession>
<evidence type="ECO:0000313" key="2">
    <source>
        <dbReference type="EMBL" id="CAE6509497.1"/>
    </source>
</evidence>
<evidence type="ECO:0000256" key="1">
    <source>
        <dbReference type="SAM" id="MobiDB-lite"/>
    </source>
</evidence>
<dbReference type="AlphaFoldDB" id="A0A8H3HG15"/>
<feature type="region of interest" description="Disordered" evidence="1">
    <location>
        <begin position="1"/>
        <end position="37"/>
    </location>
</feature>
<comment type="caution">
    <text evidence="2">The sequence shown here is derived from an EMBL/GenBank/DDBJ whole genome shotgun (WGS) entry which is preliminary data.</text>
</comment>
<name>A0A8H3HG15_9AGAM</name>
<dbReference type="Proteomes" id="UP000663843">
    <property type="component" value="Unassembled WGS sequence"/>
</dbReference>
<dbReference type="EMBL" id="CAJMWT010005777">
    <property type="protein sequence ID" value="CAE6509497.1"/>
    <property type="molecule type" value="Genomic_DNA"/>
</dbReference>
<sequence>MDTTNKQPIHANDSPNAGYSPTSAAIPNHYDPGSSTTGMFMDSARSADLSVVGEELQQAETSLRRARNLRSPINALSPEIISHIFRMLRCPSGSRESDLGLAQRYPNVLLQVCHRWRQIVFAFPDVWSHIELDLNACALRNNRLLERADTFVTHSKAALLELHITTEFFETPSALAGLCRSVAPRLWSLELETGDHSTIPFFHEQSWLISLVSGPRNKAFARLRWRSRDSDGLFIVADDSTIEGPCFRIAALEESFEQFLLTVKILELENIYPPWTSYAHHGLVELILDTGHKSRFSISADQLEGILKASPGLRRLRFGLDVDLIKRDGCHDVQLNELQSLCLPSPHRPSQGKLLEMIYPGQMPLQLDMDTLERTCFRLASLTWNPFTRFIARCNITLLRIRGAQSKDLGCNTSFDTLRLLQRLPRLNVLVLESFRFRQPVGRCNMAGSIIPVPIGYNSPQVFRRIQLLHMSQCVLRWSDLRRTLNTHPTEELVIDGGRILAHRSEEAELEAFLRSISPN</sequence>
<organism evidence="2 3">
    <name type="scientific">Rhizoctonia solani</name>
    <dbReference type="NCBI Taxonomy" id="456999"/>
    <lineage>
        <taxon>Eukaryota</taxon>
        <taxon>Fungi</taxon>
        <taxon>Dikarya</taxon>
        <taxon>Basidiomycota</taxon>
        <taxon>Agaricomycotina</taxon>
        <taxon>Agaricomycetes</taxon>
        <taxon>Cantharellales</taxon>
        <taxon>Ceratobasidiaceae</taxon>
        <taxon>Rhizoctonia</taxon>
    </lineage>
</organism>
<evidence type="ECO:0008006" key="4">
    <source>
        <dbReference type="Google" id="ProtNLM"/>
    </source>
</evidence>
<reference evidence="2" key="1">
    <citation type="submission" date="2021-01" db="EMBL/GenBank/DDBJ databases">
        <authorList>
            <person name="Kaushik A."/>
        </authorList>
    </citation>
    <scope>NUCLEOTIDE SEQUENCE</scope>
    <source>
        <strain evidence="2">AG2-2IIIB</strain>
    </source>
</reference>
<gene>
    <name evidence="2" type="ORF">RDB_LOCUS150696</name>
</gene>
<dbReference type="Gene3D" id="1.20.1280.50">
    <property type="match status" value="1"/>
</dbReference>